<keyword evidence="7" id="KW-1185">Reference proteome</keyword>
<gene>
    <name evidence="6" type="ORF">ACRE_049300</name>
</gene>
<dbReference type="SUPFAM" id="SSF144232">
    <property type="entry name" value="HIT/MYND zinc finger-like"/>
    <property type="match status" value="1"/>
</dbReference>
<comment type="caution">
    <text evidence="6">The sequence shown here is derived from an EMBL/GenBank/DDBJ whole genome shotgun (WGS) entry which is preliminary data.</text>
</comment>
<dbReference type="Gene3D" id="6.10.140.2220">
    <property type="match status" value="1"/>
</dbReference>
<proteinExistence type="predicted"/>
<keyword evidence="1" id="KW-0479">Metal-binding</keyword>
<evidence type="ECO:0000256" key="1">
    <source>
        <dbReference type="ARBA" id="ARBA00022723"/>
    </source>
</evidence>
<dbReference type="HOGENOM" id="CLU_007949_0_0_1"/>
<dbReference type="InterPro" id="IPR027796">
    <property type="entry name" value="OTT_1508_deam-like"/>
</dbReference>
<dbReference type="STRING" id="857340.A0A086T4L1"/>
<keyword evidence="3" id="KW-0862">Zinc</keyword>
<dbReference type="PROSITE" id="PS50865">
    <property type="entry name" value="ZF_MYND_2"/>
    <property type="match status" value="1"/>
</dbReference>
<evidence type="ECO:0000256" key="3">
    <source>
        <dbReference type="ARBA" id="ARBA00022833"/>
    </source>
</evidence>
<organism evidence="6 7">
    <name type="scientific">Hapsidospora chrysogenum (strain ATCC 11550 / CBS 779.69 / DSM 880 / IAM 14645 / JCM 23072 / IMI 49137)</name>
    <name type="common">Acremonium chrysogenum</name>
    <dbReference type="NCBI Taxonomy" id="857340"/>
    <lineage>
        <taxon>Eukaryota</taxon>
        <taxon>Fungi</taxon>
        <taxon>Dikarya</taxon>
        <taxon>Ascomycota</taxon>
        <taxon>Pezizomycotina</taxon>
        <taxon>Sordariomycetes</taxon>
        <taxon>Hypocreomycetidae</taxon>
        <taxon>Hypocreales</taxon>
        <taxon>Bionectriaceae</taxon>
        <taxon>Hapsidospora</taxon>
    </lineage>
</organism>
<evidence type="ECO:0000256" key="4">
    <source>
        <dbReference type="PROSITE-ProRule" id="PRU00134"/>
    </source>
</evidence>
<sequence length="740" mass="84367">MLISVEKAKTGLKFFKENGCGGFLSGRLPVHEFAQGVECLAYNTDFYTILKANLTPKELRRVLEELAHIRRPMKGAEAKVTPWRLPERDFAGMPQLESKFHNEVGKLKNIHAEMMLMTYLLGSGGPSVGVFPYFGVSKRTSLLCGHMLRLMGQFETRGNHGKCYSLWTLPSTLWANLETKTRLRLAVQCMRDVLRDEASKIEVSHRDAEKESVMRAPVPPRYEKKMTLFNSVVEEPRFREGGRVACHVSQARQRSRMTPRNDRSLVNADVTRDDASVPIINTESPESKEVEGASPTACAFCKDTYEVIYICKKCESAAYCNLDCYRSDWYRHKFCCTLGRPIDATDFLVLSCHTNEFPQEDDVTKQYGFMSFASGNSRSRLFRLYRRLVIEWGVDEDELRSAVELNRLKEMLTFRCSQTRDPGMLSDMRWLESEEGFGANGKGPGLIVLFDKAREELLRPDERKVPIVKLQPPEKRKALVFYVQIRNGFKPDVSEDNWISLGFCTVPDSASEQRLAGAYGSLVEQCSFDEFWTSMAESRIVELFSRYGLADQISHMRNFKDFVSIVQKRHQSVWELKRFVLMNEAHPFRAVVVDYGFMHCEDPRQRMHLRAIYQEYFDRGKDEMRLHEACVAGKLVAFLESVFGSLAVAPELLLNPYPLEDHPMMCMVTDRVIMCPQSALDQVRALEGVDETEMVIPVPDAEDEAIVSRLHDSAAFLGTGLRRRDYTGSGGTLIRALSCS</sequence>
<dbReference type="OrthoDB" id="4851849at2759"/>
<dbReference type="PROSITE" id="PS01360">
    <property type="entry name" value="ZF_MYND_1"/>
    <property type="match status" value="1"/>
</dbReference>
<evidence type="ECO:0000313" key="7">
    <source>
        <dbReference type="Proteomes" id="UP000029964"/>
    </source>
</evidence>
<reference evidence="7" key="1">
    <citation type="journal article" date="2014" name="Genome Announc.">
        <title>Genome sequence and annotation of Acremonium chrysogenum, producer of the beta-lactam antibiotic cephalosporin C.</title>
        <authorList>
            <person name="Terfehr D."/>
            <person name="Dahlmann T.A."/>
            <person name="Specht T."/>
            <person name="Zadra I."/>
            <person name="Kuernsteiner H."/>
            <person name="Kueck U."/>
        </authorList>
    </citation>
    <scope>NUCLEOTIDE SEQUENCE [LARGE SCALE GENOMIC DNA]</scope>
    <source>
        <strain evidence="7">ATCC 11550 / CBS 779.69 / DSM 880 / IAM 14645 / JCM 23072 / IMI 49137</strain>
    </source>
</reference>
<dbReference type="Pfam" id="PF14441">
    <property type="entry name" value="OTT_1508_deam"/>
    <property type="match status" value="1"/>
</dbReference>
<keyword evidence="2 4" id="KW-0863">Zinc-finger</keyword>
<evidence type="ECO:0000259" key="5">
    <source>
        <dbReference type="PROSITE" id="PS50865"/>
    </source>
</evidence>
<dbReference type="AlphaFoldDB" id="A0A086T4L1"/>
<feature type="domain" description="MYND-type" evidence="5">
    <location>
        <begin position="298"/>
        <end position="336"/>
    </location>
</feature>
<protein>
    <recommendedName>
        <fullName evidence="5">MYND-type domain-containing protein</fullName>
    </recommendedName>
</protein>
<dbReference type="Proteomes" id="UP000029964">
    <property type="component" value="Unassembled WGS sequence"/>
</dbReference>
<accession>A0A086T4L1</accession>
<name>A0A086T4L1_HAPC1</name>
<dbReference type="EMBL" id="JPKY01000051">
    <property type="protein sequence ID" value="KFH44293.1"/>
    <property type="molecule type" value="Genomic_DNA"/>
</dbReference>
<evidence type="ECO:0000256" key="2">
    <source>
        <dbReference type="ARBA" id="ARBA00022771"/>
    </source>
</evidence>
<dbReference type="GO" id="GO:0008270">
    <property type="term" value="F:zinc ion binding"/>
    <property type="evidence" value="ECO:0007669"/>
    <property type="project" value="UniProtKB-KW"/>
</dbReference>
<evidence type="ECO:0000313" key="6">
    <source>
        <dbReference type="EMBL" id="KFH44293.1"/>
    </source>
</evidence>
<dbReference type="InterPro" id="IPR002893">
    <property type="entry name" value="Znf_MYND"/>
</dbReference>